<feature type="compositionally biased region" description="Basic residues" evidence="1">
    <location>
        <begin position="259"/>
        <end position="278"/>
    </location>
</feature>
<proteinExistence type="predicted"/>
<evidence type="ECO:0000313" key="2">
    <source>
        <dbReference type="EMBL" id="CAK0900098.1"/>
    </source>
</evidence>
<feature type="compositionally biased region" description="Low complexity" evidence="1">
    <location>
        <begin position="215"/>
        <end position="229"/>
    </location>
</feature>
<evidence type="ECO:0000313" key="3">
    <source>
        <dbReference type="Proteomes" id="UP001189429"/>
    </source>
</evidence>
<accession>A0ABN9XJV0</accession>
<gene>
    <name evidence="2" type="ORF">PCOR1329_LOCUS77488</name>
</gene>
<feature type="compositionally biased region" description="Acidic residues" evidence="1">
    <location>
        <begin position="344"/>
        <end position="366"/>
    </location>
</feature>
<dbReference type="Proteomes" id="UP001189429">
    <property type="component" value="Unassembled WGS sequence"/>
</dbReference>
<protein>
    <submittedName>
        <fullName evidence="2">Uncharacterized protein</fullName>
    </submittedName>
</protein>
<feature type="region of interest" description="Disordered" evidence="1">
    <location>
        <begin position="130"/>
        <end position="231"/>
    </location>
</feature>
<keyword evidence="3" id="KW-1185">Reference proteome</keyword>
<feature type="compositionally biased region" description="Basic and acidic residues" evidence="1">
    <location>
        <begin position="465"/>
        <end position="500"/>
    </location>
</feature>
<sequence>MSVAEMIGIGGLDSPQEWQQVPLGLLFLTFWGVLVKVLLSPDDGGDAPSPCRPQPQVFGSYFSSLASAPAVAKGPQKLASVAVDSKEVAAMLKTLQAAADRLHKESCAAIVEAIVTADASIAEATRANPYVEPVPEEISPPAPEAPPAEEEPAPAEEAPAPAAPEAAPRGGRSKPEAPAPAAPAEDLAPAEEEPEALTAGPSKKTKKKKEKAVREAAPAAEAPEENPSPVRKTFWRWWRRQKLLQKQKQNEVFQEPAKQKKKKNRKKKLERAGRRGRGGRGGGRRGAAARRRLLRAGRGPSRGGGGGRGGAGRRGRRGAGGRRGPRGGRRGGGRGRGRGRGGGEEEEDAEAEAEAADAEEEEEEEETQRKRRRTRKPRTRLQRRRRPRRLKRRRRPMRLQRRRRSRKGRRRGGHGASASAAAHRDPEEHHEGEEEDPGDRGPGGQAGGRHDAEREPGGEGGQEGRAADRARRPREHAGATHDRVESHGGRPHESAARRDGQGGGPGVRRGPFPLLAAHMDPPVALDDLNSIIAKYPKGADLKVRVLRNGENVTVMSVEKEEKRWKVVKMIAERLEELKKEDKRVTDLLWENCGTWSDEEFTGTTTLVKDGLRSESAHIIRQVRACEAGRPEGRVAVQGPDLRPREAKEGRSGDRRDRAAAPEVRGQPQEGEEDQNYFGSMIVSK</sequence>
<feature type="region of interest" description="Disordered" evidence="1">
    <location>
        <begin position="630"/>
        <end position="684"/>
    </location>
</feature>
<reference evidence="2" key="1">
    <citation type="submission" date="2023-10" db="EMBL/GenBank/DDBJ databases">
        <authorList>
            <person name="Chen Y."/>
            <person name="Shah S."/>
            <person name="Dougan E. K."/>
            <person name="Thang M."/>
            <person name="Chan C."/>
        </authorList>
    </citation>
    <scope>NUCLEOTIDE SEQUENCE [LARGE SCALE GENOMIC DNA]</scope>
</reference>
<organism evidence="2 3">
    <name type="scientific">Prorocentrum cordatum</name>
    <dbReference type="NCBI Taxonomy" id="2364126"/>
    <lineage>
        <taxon>Eukaryota</taxon>
        <taxon>Sar</taxon>
        <taxon>Alveolata</taxon>
        <taxon>Dinophyceae</taxon>
        <taxon>Prorocentrales</taxon>
        <taxon>Prorocentraceae</taxon>
        <taxon>Prorocentrum</taxon>
    </lineage>
</organism>
<name>A0ABN9XJV0_9DINO</name>
<feature type="compositionally biased region" description="Basic and acidic residues" evidence="1">
    <location>
        <begin position="422"/>
        <end position="432"/>
    </location>
</feature>
<feature type="compositionally biased region" description="Basic and acidic residues" evidence="1">
    <location>
        <begin position="641"/>
        <end position="659"/>
    </location>
</feature>
<comment type="caution">
    <text evidence="2">The sequence shown here is derived from an EMBL/GenBank/DDBJ whole genome shotgun (WGS) entry which is preliminary data.</text>
</comment>
<feature type="compositionally biased region" description="Basic residues" evidence="1">
    <location>
        <begin position="369"/>
        <end position="413"/>
    </location>
</feature>
<feature type="compositionally biased region" description="Low complexity" evidence="1">
    <location>
        <begin position="155"/>
        <end position="168"/>
    </location>
</feature>
<feature type="compositionally biased region" description="Basic and acidic residues" evidence="1">
    <location>
        <begin position="448"/>
        <end position="457"/>
    </location>
</feature>
<feature type="compositionally biased region" description="Basic residues" evidence="1">
    <location>
        <begin position="311"/>
        <end position="339"/>
    </location>
</feature>
<dbReference type="EMBL" id="CAUYUJ010020726">
    <property type="protein sequence ID" value="CAK0900098.1"/>
    <property type="molecule type" value="Genomic_DNA"/>
</dbReference>
<feature type="compositionally biased region" description="Gly residues" evidence="1">
    <location>
        <begin position="300"/>
        <end position="310"/>
    </location>
</feature>
<evidence type="ECO:0000256" key="1">
    <source>
        <dbReference type="SAM" id="MobiDB-lite"/>
    </source>
</evidence>
<feature type="region of interest" description="Disordered" evidence="1">
    <location>
        <begin position="245"/>
        <end position="512"/>
    </location>
</feature>